<proteinExistence type="inferred from homology"/>
<dbReference type="CDD" id="cd06442">
    <property type="entry name" value="DPM1_like"/>
    <property type="match status" value="1"/>
</dbReference>
<name>A0A1F4UYL9_UNCKA</name>
<evidence type="ECO:0000256" key="8">
    <source>
        <dbReference type="SAM" id="Phobius"/>
    </source>
</evidence>
<keyword evidence="7 8" id="KW-0472">Membrane</keyword>
<comment type="caution">
    <text evidence="11">The sequence shown here is derived from an EMBL/GenBank/DDBJ whole genome shotgun (WGS) entry which is preliminary data.</text>
</comment>
<dbReference type="PANTHER" id="PTHR43398">
    <property type="entry name" value="DOLICHOL-PHOSPHATE MANNOSYLTRANSFERASE SUBUNIT 1"/>
    <property type="match status" value="1"/>
</dbReference>
<evidence type="ECO:0008006" key="13">
    <source>
        <dbReference type="Google" id="ProtNLM"/>
    </source>
</evidence>
<evidence type="ECO:0000256" key="5">
    <source>
        <dbReference type="ARBA" id="ARBA00022692"/>
    </source>
</evidence>
<accession>A0A1F4UYL9</accession>
<dbReference type="GO" id="GO:0016020">
    <property type="term" value="C:membrane"/>
    <property type="evidence" value="ECO:0007669"/>
    <property type="project" value="UniProtKB-SubCell"/>
</dbReference>
<dbReference type="GO" id="GO:0009247">
    <property type="term" value="P:glycolipid biosynthetic process"/>
    <property type="evidence" value="ECO:0007669"/>
    <property type="project" value="TreeGrafter"/>
</dbReference>
<dbReference type="SUPFAM" id="SSF53448">
    <property type="entry name" value="Nucleotide-diphospho-sugar transferases"/>
    <property type="match status" value="1"/>
</dbReference>
<dbReference type="STRING" id="1802610.A2W32_03250"/>
<dbReference type="Gene3D" id="3.90.550.10">
    <property type="entry name" value="Spore Coat Polysaccharide Biosynthesis Protein SpsA, Chain A"/>
    <property type="match status" value="1"/>
</dbReference>
<dbReference type="GO" id="GO:0004582">
    <property type="term" value="F:dolichyl-phosphate beta-D-mannosyltransferase activity"/>
    <property type="evidence" value="ECO:0007669"/>
    <property type="project" value="InterPro"/>
</dbReference>
<evidence type="ECO:0000256" key="7">
    <source>
        <dbReference type="ARBA" id="ARBA00023136"/>
    </source>
</evidence>
<dbReference type="Pfam" id="PF04138">
    <property type="entry name" value="GtrA_DPMS_TM"/>
    <property type="match status" value="1"/>
</dbReference>
<evidence type="ECO:0000256" key="3">
    <source>
        <dbReference type="ARBA" id="ARBA00022676"/>
    </source>
</evidence>
<feature type="domain" description="GtrA/DPMS transmembrane" evidence="10">
    <location>
        <begin position="248"/>
        <end position="369"/>
    </location>
</feature>
<evidence type="ECO:0000313" key="11">
    <source>
        <dbReference type="EMBL" id="OGC50021.1"/>
    </source>
</evidence>
<reference evidence="11 12" key="1">
    <citation type="journal article" date="2016" name="Nat. Commun.">
        <title>Thousands of microbial genomes shed light on interconnected biogeochemical processes in an aquifer system.</title>
        <authorList>
            <person name="Anantharaman K."/>
            <person name="Brown C.T."/>
            <person name="Hug L.A."/>
            <person name="Sharon I."/>
            <person name="Castelle C.J."/>
            <person name="Probst A.J."/>
            <person name="Thomas B.C."/>
            <person name="Singh A."/>
            <person name="Wilkins M.J."/>
            <person name="Karaoz U."/>
            <person name="Brodie E.L."/>
            <person name="Williams K.H."/>
            <person name="Hubbard S.S."/>
            <person name="Banfield J.F."/>
        </authorList>
    </citation>
    <scope>NUCLEOTIDE SEQUENCE [LARGE SCALE GENOMIC DNA]</scope>
</reference>
<dbReference type="InterPro" id="IPR039528">
    <property type="entry name" value="DPM1-like"/>
</dbReference>
<evidence type="ECO:0000256" key="6">
    <source>
        <dbReference type="ARBA" id="ARBA00022989"/>
    </source>
</evidence>
<dbReference type="InterPro" id="IPR007267">
    <property type="entry name" value="GtrA_DPMS_TM"/>
</dbReference>
<dbReference type="GO" id="GO:0000271">
    <property type="term" value="P:polysaccharide biosynthetic process"/>
    <property type="evidence" value="ECO:0007669"/>
    <property type="project" value="InterPro"/>
</dbReference>
<dbReference type="InterPro" id="IPR029044">
    <property type="entry name" value="Nucleotide-diphossugar_trans"/>
</dbReference>
<evidence type="ECO:0000259" key="9">
    <source>
        <dbReference type="Pfam" id="PF00535"/>
    </source>
</evidence>
<dbReference type="EMBL" id="MEUT01000041">
    <property type="protein sequence ID" value="OGC50021.1"/>
    <property type="molecule type" value="Genomic_DNA"/>
</dbReference>
<dbReference type="PANTHER" id="PTHR43398:SF1">
    <property type="entry name" value="DOLICHOL-PHOSPHATE MANNOSYLTRANSFERASE SUBUNIT 1"/>
    <property type="match status" value="1"/>
</dbReference>
<feature type="transmembrane region" description="Helical" evidence="8">
    <location>
        <begin position="246"/>
        <end position="267"/>
    </location>
</feature>
<feature type="transmembrane region" description="Helical" evidence="8">
    <location>
        <begin position="348"/>
        <end position="369"/>
    </location>
</feature>
<comment type="similarity">
    <text evidence="2">Belongs to the glycosyltransferase 2 family.</text>
</comment>
<evidence type="ECO:0000256" key="4">
    <source>
        <dbReference type="ARBA" id="ARBA00022679"/>
    </source>
</evidence>
<evidence type="ECO:0000256" key="1">
    <source>
        <dbReference type="ARBA" id="ARBA00004141"/>
    </source>
</evidence>
<feature type="domain" description="Glycosyltransferase 2-like" evidence="9">
    <location>
        <begin position="5"/>
        <end position="168"/>
    </location>
</feature>
<sequence>MKVVIVIPTYNEALNIGRLIDSLAEVFKRKPEINFHILIVDANSPDGTADIVKKKINDYSFVHIYVEEKKAGLGAAYIAAFKYALQNLSPDVLVEMDADFQHNPEDLMKLVEEIQNGKDYIVGSRFTEGGSIPKDWALYRKLLSYGGNLFTKVVLGIYEVNDFTSGFKASRVKDFVDKIDLNSVQSEGFAYKIDLLFKMYKLGAKIKEVPITFGLRDRGDSKMERNNFIDSLRVVLSIRFNENSNFFKFVAVGFIGLFVDSGLFNILRLTPLGSSLATPISGSIALMTTYILNNYWSFSDRKIESPNKKLIGFMIYVISSIIPILVRSKLVFIVTSTFGDTFLVSNTAFFIGIVFGLVWNFLVYSKIIWRKR</sequence>
<evidence type="ECO:0000259" key="10">
    <source>
        <dbReference type="Pfam" id="PF04138"/>
    </source>
</evidence>
<dbReference type="Pfam" id="PF00535">
    <property type="entry name" value="Glycos_transf_2"/>
    <property type="match status" value="1"/>
</dbReference>
<keyword evidence="6 8" id="KW-1133">Transmembrane helix</keyword>
<evidence type="ECO:0000313" key="12">
    <source>
        <dbReference type="Proteomes" id="UP000177371"/>
    </source>
</evidence>
<organism evidence="11 12">
    <name type="scientific">candidate division WWE3 bacterium RBG_16_37_10</name>
    <dbReference type="NCBI Taxonomy" id="1802610"/>
    <lineage>
        <taxon>Bacteria</taxon>
        <taxon>Katanobacteria</taxon>
    </lineage>
</organism>
<dbReference type="FunFam" id="3.90.550.10:FF:000122">
    <property type="entry name" value="Dolichol-phosphate mannosyltransferase subunit 1"/>
    <property type="match status" value="1"/>
</dbReference>
<feature type="transmembrane region" description="Helical" evidence="8">
    <location>
        <begin position="310"/>
        <end position="328"/>
    </location>
</feature>
<protein>
    <recommendedName>
        <fullName evidence="13">Dolichyl-phosphate beta-D-mannosyltransferase</fullName>
    </recommendedName>
</protein>
<keyword evidence="4" id="KW-0808">Transferase</keyword>
<keyword evidence="3" id="KW-0328">Glycosyltransferase</keyword>
<gene>
    <name evidence="11" type="ORF">A2W32_03250</name>
</gene>
<dbReference type="Proteomes" id="UP000177371">
    <property type="component" value="Unassembled WGS sequence"/>
</dbReference>
<dbReference type="InterPro" id="IPR001173">
    <property type="entry name" value="Glyco_trans_2-like"/>
</dbReference>
<evidence type="ECO:0000256" key="2">
    <source>
        <dbReference type="ARBA" id="ARBA00006739"/>
    </source>
</evidence>
<comment type="subcellular location">
    <subcellularLocation>
        <location evidence="1">Membrane</location>
        <topology evidence="1">Multi-pass membrane protein</topology>
    </subcellularLocation>
</comment>
<feature type="transmembrane region" description="Helical" evidence="8">
    <location>
        <begin position="279"/>
        <end position="298"/>
    </location>
</feature>
<keyword evidence="5 8" id="KW-0812">Transmembrane</keyword>
<dbReference type="AlphaFoldDB" id="A0A1F4UYL9"/>